<dbReference type="InterPro" id="IPR001751">
    <property type="entry name" value="S100/CaBP7/8-like_CS"/>
</dbReference>
<keyword evidence="14" id="KW-0702">S-nitrosylation</keyword>
<dbReference type="OrthoDB" id="26525at2759"/>
<evidence type="ECO:0000256" key="9">
    <source>
        <dbReference type="ARBA" id="ARBA00022529"/>
    </source>
</evidence>
<keyword evidence="17" id="KW-0391">Immunity</keyword>
<evidence type="ECO:0000256" key="21">
    <source>
        <dbReference type="ARBA" id="ARBA00023212"/>
    </source>
</evidence>
<dbReference type="GO" id="GO:0032496">
    <property type="term" value="P:response to lipopolysaccharide"/>
    <property type="evidence" value="ECO:0007669"/>
    <property type="project" value="TreeGrafter"/>
</dbReference>
<keyword evidence="25" id="KW-1185">Reference proteome</keyword>
<protein>
    <recommendedName>
        <fullName evidence="22">Protein S100</fullName>
    </recommendedName>
    <alternativeName>
        <fullName evidence="22">S100 calcium-binding protein</fullName>
    </alternativeName>
</protein>
<dbReference type="InterPro" id="IPR013787">
    <property type="entry name" value="S100_Ca-bd_sub"/>
</dbReference>
<evidence type="ECO:0000256" key="4">
    <source>
        <dbReference type="ARBA" id="ARBA00007323"/>
    </source>
</evidence>
<dbReference type="GO" id="GO:0045087">
    <property type="term" value="P:innate immune response"/>
    <property type="evidence" value="ECO:0007669"/>
    <property type="project" value="UniProtKB-KW"/>
</dbReference>
<dbReference type="InterPro" id="IPR002048">
    <property type="entry name" value="EF_hand_dom"/>
</dbReference>
<evidence type="ECO:0000256" key="11">
    <source>
        <dbReference type="ARBA" id="ARBA00022703"/>
    </source>
</evidence>
<evidence type="ECO:0000256" key="1">
    <source>
        <dbReference type="ARBA" id="ARBA00004202"/>
    </source>
</evidence>
<keyword evidence="18" id="KW-0072">Autophagy</keyword>
<comment type="similarity">
    <text evidence="4 22">Belongs to the S-100 family.</text>
</comment>
<dbReference type="GO" id="GO:0002793">
    <property type="term" value="P:positive regulation of peptide secretion"/>
    <property type="evidence" value="ECO:0007669"/>
    <property type="project" value="Ensembl"/>
</dbReference>
<dbReference type="STRING" id="37293.ENSANAP00000004770"/>
<keyword evidence="13" id="KW-0677">Repeat</keyword>
<gene>
    <name evidence="24" type="primary">S100A8</name>
</gene>
<dbReference type="PROSITE" id="PS00018">
    <property type="entry name" value="EF_HAND_1"/>
    <property type="match status" value="1"/>
</dbReference>
<dbReference type="GO" id="GO:0005829">
    <property type="term" value="C:cytosol"/>
    <property type="evidence" value="ECO:0007669"/>
    <property type="project" value="Ensembl"/>
</dbReference>
<keyword evidence="6" id="KW-0963">Cytoplasm</keyword>
<dbReference type="Pfam" id="PF01023">
    <property type="entry name" value="S_100"/>
    <property type="match status" value="1"/>
</dbReference>
<evidence type="ECO:0000313" key="25">
    <source>
        <dbReference type="Proteomes" id="UP000233020"/>
    </source>
</evidence>
<comment type="subcellular location">
    <subcellularLocation>
        <location evidence="1">Cell membrane</location>
        <topology evidence="1">Peripheral membrane protein</topology>
    </subcellularLocation>
    <subcellularLocation>
        <location evidence="2">Cytoplasm</location>
        <location evidence="2">Cytoskeleton</location>
    </subcellularLocation>
    <subcellularLocation>
        <location evidence="3">Secreted</location>
    </subcellularLocation>
</comment>
<dbReference type="GO" id="GO:0006915">
    <property type="term" value="P:apoptotic process"/>
    <property type="evidence" value="ECO:0007669"/>
    <property type="project" value="UniProtKB-KW"/>
</dbReference>
<evidence type="ECO:0000256" key="12">
    <source>
        <dbReference type="ARBA" id="ARBA00022723"/>
    </source>
</evidence>
<dbReference type="Ensembl" id="ENSANAT00000022527.1">
    <property type="protein sequence ID" value="ENSANAP00000004770.1"/>
    <property type="gene ID" value="ENSANAG00000020491.1"/>
</dbReference>
<evidence type="ECO:0000256" key="8">
    <source>
        <dbReference type="ARBA" id="ARBA00022525"/>
    </source>
</evidence>
<evidence type="ECO:0000256" key="18">
    <source>
        <dbReference type="ARBA" id="ARBA00023006"/>
    </source>
</evidence>
<dbReference type="GO" id="GO:1990660">
    <property type="term" value="C:calprotectin complex"/>
    <property type="evidence" value="ECO:0007669"/>
    <property type="project" value="Ensembl"/>
</dbReference>
<keyword evidence="16 22" id="KW-0106">Calcium</keyword>
<keyword evidence="21" id="KW-0206">Cytoskeleton</keyword>
<keyword evidence="15" id="KW-0862">Zinc</keyword>
<dbReference type="GO" id="GO:0005886">
    <property type="term" value="C:plasma membrane"/>
    <property type="evidence" value="ECO:0007669"/>
    <property type="project" value="UniProtKB-SubCell"/>
</dbReference>
<sequence length="89" mass="10425">MLTDLEKALNSLIDVYHKYSLIKGNYHAIYRDDLKKLLETECPQYIKKKSAEAWFKELDVNSDNAINFQEFLILVIKVGVQAHKESHKE</sequence>
<evidence type="ECO:0000256" key="22">
    <source>
        <dbReference type="RuleBase" id="RU361184"/>
    </source>
</evidence>
<dbReference type="GO" id="GO:0002523">
    <property type="term" value="P:leukocyte migration involved in inflammatory response"/>
    <property type="evidence" value="ECO:0007669"/>
    <property type="project" value="Ensembl"/>
</dbReference>
<dbReference type="OMA" id="NYHAIYR"/>
<keyword evidence="8" id="KW-0964">Secreted</keyword>
<evidence type="ECO:0000259" key="23">
    <source>
        <dbReference type="PROSITE" id="PS50222"/>
    </source>
</evidence>
<dbReference type="GO" id="GO:0005509">
    <property type="term" value="F:calcium ion binding"/>
    <property type="evidence" value="ECO:0007669"/>
    <property type="project" value="InterPro"/>
</dbReference>
<dbReference type="GO" id="GO:2001244">
    <property type="term" value="P:positive regulation of intrinsic apoptotic signaling pathway"/>
    <property type="evidence" value="ECO:0007669"/>
    <property type="project" value="Ensembl"/>
</dbReference>
<feature type="domain" description="EF-hand" evidence="23">
    <location>
        <begin position="46"/>
        <end position="81"/>
    </location>
</feature>
<keyword evidence="11" id="KW-0053">Apoptosis</keyword>
<name>A0A2K5C7U2_AOTNA</name>
<dbReference type="PANTHER" id="PTHR11639:SF5">
    <property type="entry name" value="PROTEIN S100-A8"/>
    <property type="match status" value="1"/>
</dbReference>
<dbReference type="SUPFAM" id="SSF47473">
    <property type="entry name" value="EF-hand"/>
    <property type="match status" value="1"/>
</dbReference>
<keyword evidence="20" id="KW-0395">Inflammatory response</keyword>
<evidence type="ECO:0000256" key="10">
    <source>
        <dbReference type="ARBA" id="ARBA00022588"/>
    </source>
</evidence>
<keyword evidence="12 22" id="KW-0479">Metal-binding</keyword>
<dbReference type="KEGG" id="anan:105707357"/>
<evidence type="ECO:0000256" key="2">
    <source>
        <dbReference type="ARBA" id="ARBA00004245"/>
    </source>
</evidence>
<dbReference type="GO" id="GO:0043542">
    <property type="term" value="P:endothelial cell migration"/>
    <property type="evidence" value="ECO:0007669"/>
    <property type="project" value="TreeGrafter"/>
</dbReference>
<evidence type="ECO:0000256" key="6">
    <source>
        <dbReference type="ARBA" id="ARBA00022490"/>
    </source>
</evidence>
<dbReference type="GeneID" id="105707357"/>
<dbReference type="GO" id="GO:0002790">
    <property type="term" value="P:peptide secretion"/>
    <property type="evidence" value="ECO:0007669"/>
    <property type="project" value="Ensembl"/>
</dbReference>
<dbReference type="FunFam" id="1.10.238.10:FF:000344">
    <property type="entry name" value="Protein S100-A8"/>
    <property type="match status" value="1"/>
</dbReference>
<dbReference type="PANTHER" id="PTHR11639">
    <property type="entry name" value="S100 CALCIUM-BINDING PROTEIN"/>
    <property type="match status" value="1"/>
</dbReference>
<dbReference type="GO" id="GO:0070062">
    <property type="term" value="C:extracellular exosome"/>
    <property type="evidence" value="ECO:0007669"/>
    <property type="project" value="TreeGrafter"/>
</dbReference>
<reference evidence="24" key="1">
    <citation type="submission" date="2025-08" db="UniProtKB">
        <authorList>
            <consortium name="Ensembl"/>
        </authorList>
    </citation>
    <scope>IDENTIFICATION</scope>
</reference>
<dbReference type="Proteomes" id="UP000233020">
    <property type="component" value="Unplaced"/>
</dbReference>
<keyword evidence="7" id="KW-0145">Chemotaxis</keyword>
<dbReference type="AlphaFoldDB" id="A0A2K5C7U2"/>
<dbReference type="GO" id="GO:0045111">
    <property type="term" value="C:intermediate filament cytoskeleton"/>
    <property type="evidence" value="ECO:0007669"/>
    <property type="project" value="Ensembl"/>
</dbReference>
<dbReference type="GO" id="GO:1990661">
    <property type="term" value="C:S100A8 complex"/>
    <property type="evidence" value="ECO:0007669"/>
    <property type="project" value="Ensembl"/>
</dbReference>
<keyword evidence="10" id="KW-0399">Innate immunity</keyword>
<dbReference type="InterPro" id="IPR018247">
    <property type="entry name" value="EF_Hand_1_Ca_BS"/>
</dbReference>
<dbReference type="InterPro" id="IPR011992">
    <property type="entry name" value="EF-hand-dom_pair"/>
</dbReference>
<evidence type="ECO:0000256" key="7">
    <source>
        <dbReference type="ARBA" id="ARBA00022500"/>
    </source>
</evidence>
<keyword evidence="19" id="KW-0472">Membrane</keyword>
<dbReference type="PROSITE" id="PS50222">
    <property type="entry name" value="EF_HAND_2"/>
    <property type="match status" value="1"/>
</dbReference>
<dbReference type="GO" id="GO:0006914">
    <property type="term" value="P:autophagy"/>
    <property type="evidence" value="ECO:0007669"/>
    <property type="project" value="UniProtKB-KW"/>
</dbReference>
<reference evidence="24" key="2">
    <citation type="submission" date="2025-09" db="UniProtKB">
        <authorList>
            <consortium name="Ensembl"/>
        </authorList>
    </citation>
    <scope>IDENTIFICATION</scope>
</reference>
<accession>A0A2K5C7U2</accession>
<dbReference type="GO" id="GO:0070488">
    <property type="term" value="P:neutrophil aggregation"/>
    <property type="evidence" value="ECO:0007669"/>
    <property type="project" value="Ensembl"/>
</dbReference>
<dbReference type="CTD" id="6279"/>
<evidence type="ECO:0000256" key="5">
    <source>
        <dbReference type="ARBA" id="ARBA00022475"/>
    </source>
</evidence>
<dbReference type="PROSITE" id="PS00303">
    <property type="entry name" value="S100_CABP"/>
    <property type="match status" value="1"/>
</dbReference>
<dbReference type="RefSeq" id="XP_012293732.1">
    <property type="nucleotide sequence ID" value="XM_012438309.2"/>
</dbReference>
<evidence type="ECO:0000256" key="15">
    <source>
        <dbReference type="ARBA" id="ARBA00022833"/>
    </source>
</evidence>
<evidence type="ECO:0000256" key="16">
    <source>
        <dbReference type="ARBA" id="ARBA00022837"/>
    </source>
</evidence>
<dbReference type="Gene3D" id="1.10.238.10">
    <property type="entry name" value="EF-hand"/>
    <property type="match status" value="1"/>
</dbReference>
<evidence type="ECO:0000256" key="20">
    <source>
        <dbReference type="ARBA" id="ARBA00023198"/>
    </source>
</evidence>
<evidence type="ECO:0000256" key="3">
    <source>
        <dbReference type="ARBA" id="ARBA00004613"/>
    </source>
</evidence>
<dbReference type="SMART" id="SM01394">
    <property type="entry name" value="S_100"/>
    <property type="match status" value="1"/>
</dbReference>
<evidence type="ECO:0000256" key="19">
    <source>
        <dbReference type="ARBA" id="ARBA00023136"/>
    </source>
</evidence>
<dbReference type="GO" id="GO:0048306">
    <property type="term" value="F:calcium-dependent protein binding"/>
    <property type="evidence" value="ECO:0007669"/>
    <property type="project" value="TreeGrafter"/>
</dbReference>
<evidence type="ECO:0000313" key="24">
    <source>
        <dbReference type="Ensembl" id="ENSANAP00000004770.1"/>
    </source>
</evidence>
<dbReference type="GO" id="GO:0050729">
    <property type="term" value="P:positive regulation of inflammatory response"/>
    <property type="evidence" value="ECO:0007669"/>
    <property type="project" value="Ensembl"/>
</dbReference>
<dbReference type="GeneTree" id="ENSGT00910000144329"/>
<organism evidence="24 25">
    <name type="scientific">Aotus nancymaae</name>
    <name type="common">Ma's night monkey</name>
    <dbReference type="NCBI Taxonomy" id="37293"/>
    <lineage>
        <taxon>Eukaryota</taxon>
        <taxon>Metazoa</taxon>
        <taxon>Chordata</taxon>
        <taxon>Craniata</taxon>
        <taxon>Vertebrata</taxon>
        <taxon>Euteleostomi</taxon>
        <taxon>Mammalia</taxon>
        <taxon>Eutheria</taxon>
        <taxon>Euarchontoglires</taxon>
        <taxon>Primates</taxon>
        <taxon>Haplorrhini</taxon>
        <taxon>Platyrrhini</taxon>
        <taxon>Aotidae</taxon>
        <taxon>Aotus</taxon>
    </lineage>
</organism>
<keyword evidence="5" id="KW-1003">Cell membrane</keyword>
<keyword evidence="9" id="KW-0929">Antimicrobial</keyword>
<evidence type="ECO:0000256" key="17">
    <source>
        <dbReference type="ARBA" id="ARBA00022859"/>
    </source>
</evidence>
<proteinExistence type="inferred from homology"/>
<dbReference type="GO" id="GO:0030593">
    <property type="term" value="P:neutrophil chemotaxis"/>
    <property type="evidence" value="ECO:0007669"/>
    <property type="project" value="Ensembl"/>
</dbReference>
<evidence type="ECO:0000256" key="14">
    <source>
        <dbReference type="ARBA" id="ARBA00022799"/>
    </source>
</evidence>
<evidence type="ECO:0000256" key="13">
    <source>
        <dbReference type="ARBA" id="ARBA00022737"/>
    </source>
</evidence>
<dbReference type="GO" id="GO:0014002">
    <property type="term" value="P:astrocyte development"/>
    <property type="evidence" value="ECO:0007669"/>
    <property type="project" value="Ensembl"/>
</dbReference>